<dbReference type="EMBL" id="CAJOBR010067194">
    <property type="protein sequence ID" value="CAF5087899.1"/>
    <property type="molecule type" value="Genomic_DNA"/>
</dbReference>
<dbReference type="AlphaFoldDB" id="A0A822E641"/>
<dbReference type="Proteomes" id="UP000663848">
    <property type="component" value="Unassembled WGS sequence"/>
</dbReference>
<reference evidence="2" key="1">
    <citation type="submission" date="2021-02" db="EMBL/GenBank/DDBJ databases">
        <authorList>
            <person name="Nowell W R."/>
        </authorList>
    </citation>
    <scope>NUCLEOTIDE SEQUENCE</scope>
</reference>
<evidence type="ECO:0000313" key="3">
    <source>
        <dbReference type="EMBL" id="CAF5092791.1"/>
    </source>
</evidence>
<organism evidence="2 4">
    <name type="scientific">Rotaria socialis</name>
    <dbReference type="NCBI Taxonomy" id="392032"/>
    <lineage>
        <taxon>Eukaryota</taxon>
        <taxon>Metazoa</taxon>
        <taxon>Spiralia</taxon>
        <taxon>Gnathifera</taxon>
        <taxon>Rotifera</taxon>
        <taxon>Eurotatoria</taxon>
        <taxon>Bdelloidea</taxon>
        <taxon>Philodinida</taxon>
        <taxon>Philodinidae</taxon>
        <taxon>Rotaria</taxon>
    </lineage>
</organism>
<accession>A0A822E641</accession>
<sequence length="47" mass="5012">MNLNASRGGFGTMTTSSSYVQRSQGNLASQSTYNTIEQSSSFASNSR</sequence>
<proteinExistence type="predicted"/>
<feature type="non-terminal residue" evidence="2">
    <location>
        <position position="1"/>
    </location>
</feature>
<feature type="compositionally biased region" description="Polar residues" evidence="1">
    <location>
        <begin position="12"/>
        <end position="47"/>
    </location>
</feature>
<protein>
    <submittedName>
        <fullName evidence="2">Uncharacterized protein</fullName>
    </submittedName>
</protein>
<gene>
    <name evidence="2" type="ORF">QYT958_LOCUS44205</name>
    <name evidence="3" type="ORF">QYT958_LOCUS44426</name>
</gene>
<comment type="caution">
    <text evidence="2">The sequence shown here is derived from an EMBL/GenBank/DDBJ whole genome shotgun (WGS) entry which is preliminary data.</text>
</comment>
<feature type="region of interest" description="Disordered" evidence="1">
    <location>
        <begin position="1"/>
        <end position="47"/>
    </location>
</feature>
<name>A0A822E641_9BILA</name>
<evidence type="ECO:0000313" key="2">
    <source>
        <dbReference type="EMBL" id="CAF5087899.1"/>
    </source>
</evidence>
<evidence type="ECO:0000313" key="4">
    <source>
        <dbReference type="Proteomes" id="UP000663848"/>
    </source>
</evidence>
<dbReference type="EMBL" id="CAJOBR010068613">
    <property type="protein sequence ID" value="CAF5092791.1"/>
    <property type="molecule type" value="Genomic_DNA"/>
</dbReference>
<feature type="non-terminal residue" evidence="2">
    <location>
        <position position="47"/>
    </location>
</feature>
<evidence type="ECO:0000256" key="1">
    <source>
        <dbReference type="SAM" id="MobiDB-lite"/>
    </source>
</evidence>